<dbReference type="Proteomes" id="UP001497497">
    <property type="component" value="Unassembled WGS sequence"/>
</dbReference>
<name>A0AAV2H256_LYMST</name>
<feature type="region of interest" description="Disordered" evidence="1">
    <location>
        <begin position="163"/>
        <end position="186"/>
    </location>
</feature>
<protein>
    <submittedName>
        <fullName evidence="2">Uncharacterized protein</fullName>
    </submittedName>
</protein>
<sequence length="204" mass="22499">MTITAEVHNAKLSLAKNKCLSPLLSSKLKPSQHRIENPDDIILLSSETVEELDTNHSKPKDIATKKRKMEDVLIEEVKKKKSSTLGKSNKSIQEDKQSFTQDLKVLESSPVDGLSKVMQEILSSSKCTQSTLCFGRSGLSLSKTEMKKADSVSHPLIQEAAGVSKKVKPGLSQTHSLPNKTDDQSGIIVLDAEEKGEKRLNKRY</sequence>
<proteinExistence type="predicted"/>
<dbReference type="AlphaFoldDB" id="A0AAV2H256"/>
<evidence type="ECO:0000313" key="2">
    <source>
        <dbReference type="EMBL" id="CAL1526339.1"/>
    </source>
</evidence>
<comment type="caution">
    <text evidence="2">The sequence shown here is derived from an EMBL/GenBank/DDBJ whole genome shotgun (WGS) entry which is preliminary data.</text>
</comment>
<keyword evidence="3" id="KW-1185">Reference proteome</keyword>
<evidence type="ECO:0000313" key="3">
    <source>
        <dbReference type="Proteomes" id="UP001497497"/>
    </source>
</evidence>
<gene>
    <name evidence="2" type="ORF">GSLYS_00000516001</name>
</gene>
<accession>A0AAV2H256</accession>
<dbReference type="EMBL" id="CAXITT010000004">
    <property type="protein sequence ID" value="CAL1526339.1"/>
    <property type="molecule type" value="Genomic_DNA"/>
</dbReference>
<organism evidence="2 3">
    <name type="scientific">Lymnaea stagnalis</name>
    <name type="common">Great pond snail</name>
    <name type="synonym">Helix stagnalis</name>
    <dbReference type="NCBI Taxonomy" id="6523"/>
    <lineage>
        <taxon>Eukaryota</taxon>
        <taxon>Metazoa</taxon>
        <taxon>Spiralia</taxon>
        <taxon>Lophotrochozoa</taxon>
        <taxon>Mollusca</taxon>
        <taxon>Gastropoda</taxon>
        <taxon>Heterobranchia</taxon>
        <taxon>Euthyneura</taxon>
        <taxon>Panpulmonata</taxon>
        <taxon>Hygrophila</taxon>
        <taxon>Lymnaeoidea</taxon>
        <taxon>Lymnaeidae</taxon>
        <taxon>Lymnaea</taxon>
    </lineage>
</organism>
<reference evidence="2 3" key="1">
    <citation type="submission" date="2024-04" db="EMBL/GenBank/DDBJ databases">
        <authorList>
            <consortium name="Genoscope - CEA"/>
            <person name="William W."/>
        </authorList>
    </citation>
    <scope>NUCLEOTIDE SEQUENCE [LARGE SCALE GENOMIC DNA]</scope>
</reference>
<evidence type="ECO:0000256" key="1">
    <source>
        <dbReference type="SAM" id="MobiDB-lite"/>
    </source>
</evidence>